<dbReference type="Proteomes" id="UP000007093">
    <property type="component" value="Chromosome"/>
</dbReference>
<accession>G4Q7D8</accession>
<dbReference type="GeneID" id="92877602"/>
<dbReference type="PATRIC" id="fig|568816.4.peg.225"/>
<protein>
    <recommendedName>
        <fullName evidence="4">Lipoprotein</fullName>
    </recommendedName>
</protein>
<proteinExistence type="predicted"/>
<dbReference type="PROSITE" id="PS51257">
    <property type="entry name" value="PROKAR_LIPOPROTEIN"/>
    <property type="match status" value="1"/>
</dbReference>
<evidence type="ECO:0008006" key="4">
    <source>
        <dbReference type="Google" id="ProtNLM"/>
    </source>
</evidence>
<feature type="chain" id="PRO_5038914444" description="Lipoprotein" evidence="1">
    <location>
        <begin position="20"/>
        <end position="265"/>
    </location>
</feature>
<evidence type="ECO:0000313" key="3">
    <source>
        <dbReference type="Proteomes" id="UP000007093"/>
    </source>
</evidence>
<keyword evidence="1" id="KW-0732">Signal</keyword>
<feature type="signal peptide" evidence="1">
    <location>
        <begin position="1"/>
        <end position="19"/>
    </location>
</feature>
<dbReference type="KEGG" id="ain:Acin_0232"/>
<organism evidence="2 3">
    <name type="scientific">Acidaminococcus intestini (strain RyC-MR95)</name>
    <dbReference type="NCBI Taxonomy" id="568816"/>
    <lineage>
        <taxon>Bacteria</taxon>
        <taxon>Bacillati</taxon>
        <taxon>Bacillota</taxon>
        <taxon>Negativicutes</taxon>
        <taxon>Acidaminococcales</taxon>
        <taxon>Acidaminococcaceae</taxon>
        <taxon>Acidaminococcus</taxon>
    </lineage>
</organism>
<reference evidence="2 3" key="1">
    <citation type="journal article" date="2011" name="J. Bacteriol.">
        <title>Complete genome sequence of Acidaminococcus intestini RYC-MR95, a Gram-negative bacterium from the phylum Firmicutes.</title>
        <authorList>
            <person name="D'Auria G."/>
            <person name="Galan J.C."/>
            <person name="Rodriguez-Alcayna M."/>
            <person name="Moya A."/>
            <person name="Baquero F."/>
            <person name="Latorre A."/>
        </authorList>
    </citation>
    <scope>NUCLEOTIDE SEQUENCE [LARGE SCALE GENOMIC DNA]</scope>
    <source>
        <strain evidence="2 3">RyC-MR95</strain>
    </source>
</reference>
<dbReference type="EMBL" id="CP003058">
    <property type="protein sequence ID" value="AEQ21476.1"/>
    <property type="molecule type" value="Genomic_DNA"/>
</dbReference>
<evidence type="ECO:0000256" key="1">
    <source>
        <dbReference type="SAM" id="SignalP"/>
    </source>
</evidence>
<dbReference type="InParanoid" id="G4Q7D8"/>
<keyword evidence="3" id="KW-1185">Reference proteome</keyword>
<evidence type="ECO:0000313" key="2">
    <source>
        <dbReference type="EMBL" id="AEQ21476.1"/>
    </source>
</evidence>
<sequence length="265" mass="29617">MRKLLRPFLFLVCTLALLAAGCGKKAAAPKIEPVQYPGWIEVKLDPDARFSVPSVFFEETEAIRKKMEAEETDPYVKALLEKDRAQYSKKGSIVLVTTDQGAAFLEAGNHAARITFQTVGSPMKLPRYGQNLGMDEKALQEFGTATMDGIKFSDGKGLPDGYTVTYSNWSPMKTEIINGVEHLFTAYDKTILQEGVPLVTVHTLRWTFLNNDRIHILTASYPKEEEAYWNDDGRKLRNIVRTLAIIPSKSAAKDSFLDKVKALLP</sequence>
<name>G4Q7D8_ACIIR</name>
<dbReference type="RefSeq" id="WP_009015052.1">
    <property type="nucleotide sequence ID" value="NC_016077.1"/>
</dbReference>
<dbReference type="HOGENOM" id="CLU_1048175_0_0_9"/>
<gene>
    <name evidence="2" type="ordered locus">Acin_0232</name>
</gene>
<dbReference type="AlphaFoldDB" id="G4Q7D8"/>